<dbReference type="EMBL" id="PDDX01000001">
    <property type="protein sequence ID" value="PHI30449.1"/>
    <property type="molecule type" value="Genomic_DNA"/>
</dbReference>
<proteinExistence type="predicted"/>
<dbReference type="RefSeq" id="WP_029093696.1">
    <property type="nucleotide sequence ID" value="NZ_PDDX01000001.1"/>
</dbReference>
<dbReference type="SUPFAM" id="SSF89155">
    <property type="entry name" value="TorD-like"/>
    <property type="match status" value="1"/>
</dbReference>
<evidence type="ECO:0000313" key="3">
    <source>
        <dbReference type="Proteomes" id="UP000224974"/>
    </source>
</evidence>
<dbReference type="AlphaFoldDB" id="A0A2C6CUW4"/>
<evidence type="ECO:0000256" key="1">
    <source>
        <dbReference type="ARBA" id="ARBA00023186"/>
    </source>
</evidence>
<keyword evidence="3" id="KW-1185">Reference proteome</keyword>
<sequence>MAEKDNHRVQLALEHDANAANSRFKMVNARLISARLMPPKPKSISANSFSFWFHLCEQRCQQQDNFGFYASLSSLLQAFIQQDISLLQEWIGLAESSQNSPAV</sequence>
<dbReference type="OrthoDB" id="7849731at2"/>
<reference evidence="3" key="1">
    <citation type="submission" date="2017-09" db="EMBL/GenBank/DDBJ databases">
        <title>FDA dAtabase for Regulatory Grade micrObial Sequences (FDA-ARGOS): Supporting development and validation of Infectious Disease Dx tests.</title>
        <authorList>
            <person name="Minogue T."/>
            <person name="Wolcott M."/>
            <person name="Wasieloski L."/>
            <person name="Aguilar W."/>
            <person name="Moore D."/>
            <person name="Tallon L."/>
            <person name="Sadzewicz L."/>
            <person name="Ott S."/>
            <person name="Zhao X."/>
            <person name="Nagaraj S."/>
            <person name="Vavikolanu K."/>
            <person name="Aluvathingal J."/>
            <person name="Nadendla S."/>
            <person name="Sichtig H."/>
        </authorList>
    </citation>
    <scope>NUCLEOTIDE SEQUENCE [LARGE SCALE GENOMIC DNA]</scope>
    <source>
        <strain evidence="3">FDAARGOS_387</strain>
    </source>
</reference>
<accession>A0A2C6CUW4</accession>
<comment type="caution">
    <text evidence="2">The sequence shown here is derived from an EMBL/GenBank/DDBJ whole genome shotgun (WGS) entry which is preliminary data.</text>
</comment>
<dbReference type="GO" id="GO:0051259">
    <property type="term" value="P:protein complex oligomerization"/>
    <property type="evidence" value="ECO:0007669"/>
    <property type="project" value="InterPro"/>
</dbReference>
<organism evidence="2 3">
    <name type="scientific">Budvicia aquatica</name>
    <dbReference type="NCBI Taxonomy" id="82979"/>
    <lineage>
        <taxon>Bacteria</taxon>
        <taxon>Pseudomonadati</taxon>
        <taxon>Pseudomonadota</taxon>
        <taxon>Gammaproteobacteria</taxon>
        <taxon>Enterobacterales</taxon>
        <taxon>Budviciaceae</taxon>
        <taxon>Budvicia</taxon>
    </lineage>
</organism>
<name>A0A2C6CUW4_9GAMM</name>
<evidence type="ECO:0000313" key="2">
    <source>
        <dbReference type="EMBL" id="PHI30449.1"/>
    </source>
</evidence>
<dbReference type="Proteomes" id="UP000224974">
    <property type="component" value="Unassembled WGS sequence"/>
</dbReference>
<dbReference type="InterPro" id="IPR036411">
    <property type="entry name" value="TorD-like_sf"/>
</dbReference>
<dbReference type="InterPro" id="IPR036386">
    <property type="entry name" value="HscB_C_sf"/>
</dbReference>
<gene>
    <name evidence="2" type="ORF">CRN84_14435</name>
</gene>
<dbReference type="Gene3D" id="1.20.1280.20">
    <property type="entry name" value="HscB, C-terminal domain"/>
    <property type="match status" value="1"/>
</dbReference>
<protein>
    <submittedName>
        <fullName evidence="2">Uncharacterized protein</fullName>
    </submittedName>
</protein>
<keyword evidence="1" id="KW-0143">Chaperone</keyword>